<dbReference type="InterPro" id="IPR038475">
    <property type="entry name" value="RecG_C_sf"/>
</dbReference>
<dbReference type="Gene3D" id="3.30.565.60">
    <property type="match status" value="1"/>
</dbReference>
<dbReference type="PANTHER" id="PTHR30595:SF6">
    <property type="entry name" value="SCHLAFEN ALBA-2 DOMAIN-CONTAINING PROTEIN"/>
    <property type="match status" value="1"/>
</dbReference>
<comment type="caution">
    <text evidence="3">The sequence shown here is derived from an EMBL/GenBank/DDBJ whole genome shotgun (WGS) entry which is preliminary data.</text>
</comment>
<dbReference type="InterPro" id="IPR007421">
    <property type="entry name" value="Schlafen_AlbA_2_dom"/>
</dbReference>
<dbReference type="EMBL" id="SOFE01000011">
    <property type="protein sequence ID" value="TFB86010.1"/>
    <property type="molecule type" value="Genomic_DNA"/>
</dbReference>
<feature type="compositionally biased region" description="Low complexity" evidence="1">
    <location>
        <begin position="584"/>
        <end position="593"/>
    </location>
</feature>
<protein>
    <recommendedName>
        <fullName evidence="2">Schlafen AlbA-2 domain-containing protein</fullName>
    </recommendedName>
</protein>
<dbReference type="Pfam" id="PF13749">
    <property type="entry name" value="HATPase_c_4"/>
    <property type="match status" value="1"/>
</dbReference>
<feature type="region of interest" description="Disordered" evidence="1">
    <location>
        <begin position="584"/>
        <end position="611"/>
    </location>
</feature>
<sequence length="611" mass="66592">MTVREEAESALAEIGDGWDADSLGGTRLDFKQTPPSGDRLAPEKFLKDLAESVVCFANAQNGGILIIGVKDKAATRSEAIVGVDTTKWLINDIVNNMHARTSPSITVHPHTLIVDGKSILVLGVPDGSDVYSTTEGVYKIRLNDRCVALEGEQLRGLRAIRQGRDWSAEPASIEWSQLSRAAIERGAQLLSLNGNDELASIALSDFPAFAKATELATANGGPNRAAVLLYGNPEALKTIFRWGVSVQSRPSLGGDPRILMRRDDTSLPLVLLLDQLLTTVGSLARSQFIRVGAEQIELVDYPRDALREVIANAFAHRDWEATGVVEIIHSPEELVVTSPGGLLPSLRVDRLLHDAASPRNPKLAGHMARLRLAEMSGLGFDRIFRSVALLGKEPPAFEDGPRFRVALIGGAGDEAFARFLRSSAMPDALATDVDVLTVLTALRHNRSVNADTVSTRLQRNPNDTQRILIRMHTAELIQPTKSTTRRAHPNYLLSSRTIAGLRSALTYRTDSIDADDEKLLRHLKRHDRISNEDVRNYLDCDVVTARNRLTRLRTRKLIDFAPDSPRRGPMVVYVATGLNATTAAKPTTAAPTAEDSTPRPGGPVGEPNTLF</sequence>
<dbReference type="AlphaFoldDB" id="A0A4R8VPM8"/>
<dbReference type="Gene3D" id="3.30.950.30">
    <property type="entry name" value="Schlafen, AAA domain"/>
    <property type="match status" value="1"/>
</dbReference>
<reference evidence="3 4" key="1">
    <citation type="submission" date="2019-03" db="EMBL/GenBank/DDBJ databases">
        <title>Genomics of glacier-inhabiting Cryobacterium strains.</title>
        <authorList>
            <person name="Liu Q."/>
            <person name="Xin Y.-H."/>
        </authorList>
    </citation>
    <scope>NUCLEOTIDE SEQUENCE [LARGE SCALE GENOMIC DNA]</scope>
    <source>
        <strain evidence="3 4">Hh34</strain>
    </source>
</reference>
<evidence type="ECO:0000313" key="4">
    <source>
        <dbReference type="Proteomes" id="UP000297963"/>
    </source>
</evidence>
<proteinExistence type="predicted"/>
<dbReference type="InterPro" id="IPR038461">
    <property type="entry name" value="Schlafen_AlbA_2_dom_sf"/>
</dbReference>
<dbReference type="Pfam" id="PF04326">
    <property type="entry name" value="SLFN_AlbA_2"/>
    <property type="match status" value="1"/>
</dbReference>
<feature type="domain" description="Schlafen AlbA-2" evidence="2">
    <location>
        <begin position="26"/>
        <end position="149"/>
    </location>
</feature>
<dbReference type="RefSeq" id="WP_092448330.1">
    <property type="nucleotide sequence ID" value="NZ_BKAC01000008.1"/>
</dbReference>
<evidence type="ECO:0000313" key="3">
    <source>
        <dbReference type="EMBL" id="TFB86010.1"/>
    </source>
</evidence>
<organism evidence="3 4">
    <name type="scientific">Cryobacterium levicorallinum</name>
    <dbReference type="NCBI Taxonomy" id="995038"/>
    <lineage>
        <taxon>Bacteria</taxon>
        <taxon>Bacillati</taxon>
        <taxon>Actinomycetota</taxon>
        <taxon>Actinomycetes</taxon>
        <taxon>Micrococcales</taxon>
        <taxon>Microbacteriaceae</taxon>
        <taxon>Cryobacterium</taxon>
    </lineage>
</organism>
<dbReference type="PANTHER" id="PTHR30595">
    <property type="entry name" value="GLPR-RELATED TRANSCRIPTIONAL REPRESSOR"/>
    <property type="match status" value="1"/>
</dbReference>
<gene>
    <name evidence="3" type="ORF">E3O11_05785</name>
</gene>
<dbReference type="Proteomes" id="UP000297963">
    <property type="component" value="Unassembled WGS sequence"/>
</dbReference>
<name>A0A4R8VPM8_9MICO</name>
<accession>A0A4R8VPM8</accession>
<evidence type="ECO:0000259" key="2">
    <source>
        <dbReference type="Pfam" id="PF04326"/>
    </source>
</evidence>
<evidence type="ECO:0000256" key="1">
    <source>
        <dbReference type="SAM" id="MobiDB-lite"/>
    </source>
</evidence>